<dbReference type="STRING" id="1770058.A3840_06640"/>
<protein>
    <recommendedName>
        <fullName evidence="3">Lipoprotein</fullName>
    </recommendedName>
</protein>
<comment type="caution">
    <text evidence="1">The sequence shown here is derived from an EMBL/GenBank/DDBJ whole genome shotgun (WGS) entry which is preliminary data.</text>
</comment>
<name>A0A178I2G6_9HYPH</name>
<organism evidence="1 2">
    <name type="scientific">Devosia elaeis</name>
    <dbReference type="NCBI Taxonomy" id="1770058"/>
    <lineage>
        <taxon>Bacteria</taxon>
        <taxon>Pseudomonadati</taxon>
        <taxon>Pseudomonadota</taxon>
        <taxon>Alphaproteobacteria</taxon>
        <taxon>Hyphomicrobiales</taxon>
        <taxon>Devosiaceae</taxon>
        <taxon>Devosia</taxon>
    </lineage>
</organism>
<sequence length="206" mass="21587">MPHKEIFMHLNLFGKLAGGVILALGLSGCVDVDVDVALTSASTARATMTQTMGAEIYAMVKTSADEAGNGEPGFCDEGDLVENADGSATCSIVEEGPFADLDLGQDEGGMRFTEAGPGLVRMALPTADMTAEMGIEDDMDAEARQMVTAFFEGHDITISFSGAEVVETNMSRAADGRSASQVIPMLDLINGTLDLPEELYAVVRAP</sequence>
<proteinExistence type="predicted"/>
<dbReference type="Proteomes" id="UP000078389">
    <property type="component" value="Unassembled WGS sequence"/>
</dbReference>
<evidence type="ECO:0000313" key="2">
    <source>
        <dbReference type="Proteomes" id="UP000078389"/>
    </source>
</evidence>
<reference evidence="1 2" key="1">
    <citation type="submission" date="2016-03" db="EMBL/GenBank/DDBJ databases">
        <title>Genome sequencing of Devosia sp. S37.</title>
        <authorList>
            <person name="Mohd Nor M."/>
        </authorList>
    </citation>
    <scope>NUCLEOTIDE SEQUENCE [LARGE SCALE GENOMIC DNA]</scope>
    <source>
        <strain evidence="1 2">S37</strain>
    </source>
</reference>
<dbReference type="AlphaFoldDB" id="A0A178I2G6"/>
<dbReference type="EMBL" id="LVVY01000071">
    <property type="protein sequence ID" value="OAM78385.1"/>
    <property type="molecule type" value="Genomic_DNA"/>
</dbReference>
<gene>
    <name evidence="1" type="ORF">A3840_06640</name>
</gene>
<evidence type="ECO:0008006" key="3">
    <source>
        <dbReference type="Google" id="ProtNLM"/>
    </source>
</evidence>
<accession>A0A178I2G6</accession>
<dbReference type="PROSITE" id="PS51257">
    <property type="entry name" value="PROKAR_LIPOPROTEIN"/>
    <property type="match status" value="1"/>
</dbReference>
<keyword evidence="2" id="KW-1185">Reference proteome</keyword>
<evidence type="ECO:0000313" key="1">
    <source>
        <dbReference type="EMBL" id="OAM78385.1"/>
    </source>
</evidence>